<organism evidence="1 2">
    <name type="scientific">Sorghum bicolor</name>
    <name type="common">Sorghum</name>
    <name type="synonym">Sorghum vulgare</name>
    <dbReference type="NCBI Taxonomy" id="4558"/>
    <lineage>
        <taxon>Eukaryota</taxon>
        <taxon>Viridiplantae</taxon>
        <taxon>Streptophyta</taxon>
        <taxon>Embryophyta</taxon>
        <taxon>Tracheophyta</taxon>
        <taxon>Spermatophyta</taxon>
        <taxon>Magnoliopsida</taxon>
        <taxon>Liliopsida</taxon>
        <taxon>Poales</taxon>
        <taxon>Poaceae</taxon>
        <taxon>PACMAD clade</taxon>
        <taxon>Panicoideae</taxon>
        <taxon>Andropogonodae</taxon>
        <taxon>Andropogoneae</taxon>
        <taxon>Sorghinae</taxon>
        <taxon>Sorghum</taxon>
    </lineage>
</organism>
<proteinExistence type="predicted"/>
<evidence type="ECO:0000313" key="2">
    <source>
        <dbReference type="Proteomes" id="UP000000768"/>
    </source>
</evidence>
<dbReference type="EMBL" id="CM000760">
    <property type="protein sequence ID" value="KXG37310.1"/>
    <property type="molecule type" value="Genomic_DNA"/>
</dbReference>
<evidence type="ECO:0000313" key="1">
    <source>
        <dbReference type="EMBL" id="KXG37310.1"/>
    </source>
</evidence>
<gene>
    <name evidence="1" type="ORF">SORBI_3001G047500</name>
</gene>
<accession>A0A1B6QHD3</accession>
<reference evidence="2" key="2">
    <citation type="journal article" date="2018" name="Plant J.">
        <title>The Sorghum bicolor reference genome: improved assembly, gene annotations, a transcriptome atlas, and signatures of genome organization.</title>
        <authorList>
            <person name="McCormick R.F."/>
            <person name="Truong S.K."/>
            <person name="Sreedasyam A."/>
            <person name="Jenkins J."/>
            <person name="Shu S."/>
            <person name="Sims D."/>
            <person name="Kennedy M."/>
            <person name="Amirebrahimi M."/>
            <person name="Weers B.D."/>
            <person name="McKinley B."/>
            <person name="Mattison A."/>
            <person name="Morishige D.T."/>
            <person name="Grimwood J."/>
            <person name="Schmutz J."/>
            <person name="Mullet J.E."/>
        </authorList>
    </citation>
    <scope>NUCLEOTIDE SEQUENCE [LARGE SCALE GENOMIC DNA]</scope>
    <source>
        <strain evidence="2">cv. BTx623</strain>
    </source>
</reference>
<dbReference type="Proteomes" id="UP000000768">
    <property type="component" value="Chromosome 1"/>
</dbReference>
<dbReference type="InParanoid" id="A0A1B6QHD3"/>
<sequence length="127" mass="13896">MDYVKVWAHGFAQQEGKTEGRGHTWWCSSPAKVAKPGGSDGRPSRRRWVRVARTLGKLGGLGASSGAVVGLDGPLDCPVRPSLSWSLLRWYDSERPGCSDCRETSTRPTSGDFFFIPKMTRAMVPSP</sequence>
<dbReference type="Gramene" id="KXG37310">
    <property type="protein sequence ID" value="KXG37310"/>
    <property type="gene ID" value="SORBI_3001G047500"/>
</dbReference>
<dbReference type="AlphaFoldDB" id="A0A1B6QHD3"/>
<protein>
    <submittedName>
        <fullName evidence="1">Uncharacterized protein</fullName>
    </submittedName>
</protein>
<reference evidence="1 2" key="1">
    <citation type="journal article" date="2009" name="Nature">
        <title>The Sorghum bicolor genome and the diversification of grasses.</title>
        <authorList>
            <person name="Paterson A.H."/>
            <person name="Bowers J.E."/>
            <person name="Bruggmann R."/>
            <person name="Dubchak I."/>
            <person name="Grimwood J."/>
            <person name="Gundlach H."/>
            <person name="Haberer G."/>
            <person name="Hellsten U."/>
            <person name="Mitros T."/>
            <person name="Poliakov A."/>
            <person name="Schmutz J."/>
            <person name="Spannagl M."/>
            <person name="Tang H."/>
            <person name="Wang X."/>
            <person name="Wicker T."/>
            <person name="Bharti A.K."/>
            <person name="Chapman J."/>
            <person name="Feltus F.A."/>
            <person name="Gowik U."/>
            <person name="Grigoriev I.V."/>
            <person name="Lyons E."/>
            <person name="Maher C.A."/>
            <person name="Martis M."/>
            <person name="Narechania A."/>
            <person name="Otillar R.P."/>
            <person name="Penning B.W."/>
            <person name="Salamov A.A."/>
            <person name="Wang Y."/>
            <person name="Zhang L."/>
            <person name="Carpita N.C."/>
            <person name="Freeling M."/>
            <person name="Gingle A.R."/>
            <person name="Hash C.T."/>
            <person name="Keller B."/>
            <person name="Klein P."/>
            <person name="Kresovich S."/>
            <person name="McCann M.C."/>
            <person name="Ming R."/>
            <person name="Peterson D.G."/>
            <person name="Mehboob-ur-Rahman"/>
            <person name="Ware D."/>
            <person name="Westhoff P."/>
            <person name="Mayer K.F."/>
            <person name="Messing J."/>
            <person name="Rokhsar D.S."/>
        </authorList>
    </citation>
    <scope>NUCLEOTIDE SEQUENCE [LARGE SCALE GENOMIC DNA]</scope>
    <source>
        <strain evidence="2">cv. BTx623</strain>
    </source>
</reference>
<name>A0A1B6QHD3_SORBI</name>
<keyword evidence="2" id="KW-1185">Reference proteome</keyword>